<proteinExistence type="predicted"/>
<evidence type="ECO:0000256" key="2">
    <source>
        <dbReference type="SAM" id="SignalP"/>
    </source>
</evidence>
<dbReference type="RefSeq" id="WP_098858988.1">
    <property type="nucleotide sequence ID" value="NZ_NUMG01000025.1"/>
</dbReference>
<accession>A0A2C1LMY4</accession>
<evidence type="ECO:0000313" key="3">
    <source>
        <dbReference type="EMBL" id="PGT99827.1"/>
    </source>
</evidence>
<keyword evidence="1" id="KW-0812">Transmembrane</keyword>
<feature type="transmembrane region" description="Helical" evidence="1">
    <location>
        <begin position="106"/>
        <end position="125"/>
    </location>
</feature>
<sequence length="202" mass="22553">MKRILALLLLMTISFNLYGVHTYAAGDTNSPFDVERKDFDITDKSNETSLVDDSKLDGLSTKIDSFFPVVIKVGIQVIAVLFIVGVVGMIFAMITKNGQWTQLSTGLMLFSFVTMLLFRVGPYLLFSKGVESLLDLVPDFLGFIQTIALIAVPFMLVIGIRLYGIFKAVGQPEFYRWSKRIMLGSVLLFIVALVTPTIFMKM</sequence>
<dbReference type="EMBL" id="NUMG01000025">
    <property type="protein sequence ID" value="PGT99827.1"/>
    <property type="molecule type" value="Genomic_DNA"/>
</dbReference>
<evidence type="ECO:0000256" key="1">
    <source>
        <dbReference type="SAM" id="Phobius"/>
    </source>
</evidence>
<feature type="chain" id="PRO_5038728543" description="Yip1 domain-containing protein" evidence="2">
    <location>
        <begin position="20"/>
        <end position="202"/>
    </location>
</feature>
<gene>
    <name evidence="3" type="ORF">COD19_18005</name>
</gene>
<evidence type="ECO:0008006" key="5">
    <source>
        <dbReference type="Google" id="ProtNLM"/>
    </source>
</evidence>
<keyword evidence="1" id="KW-0472">Membrane</keyword>
<feature type="signal peptide" evidence="2">
    <location>
        <begin position="1"/>
        <end position="19"/>
    </location>
</feature>
<dbReference type="AlphaFoldDB" id="A0A2C1LMY4"/>
<evidence type="ECO:0000313" key="4">
    <source>
        <dbReference type="Proteomes" id="UP000225766"/>
    </source>
</evidence>
<dbReference type="Proteomes" id="UP000225766">
    <property type="component" value="Unassembled WGS sequence"/>
</dbReference>
<keyword evidence="2" id="KW-0732">Signal</keyword>
<feature type="transmembrane region" description="Helical" evidence="1">
    <location>
        <begin position="140"/>
        <end position="160"/>
    </location>
</feature>
<comment type="caution">
    <text evidence="3">The sequence shown here is derived from an EMBL/GenBank/DDBJ whole genome shotgun (WGS) entry which is preliminary data.</text>
</comment>
<protein>
    <recommendedName>
        <fullName evidence="5">Yip1 domain-containing protein</fullName>
    </recommendedName>
</protein>
<feature type="transmembrane region" description="Helical" evidence="1">
    <location>
        <begin position="73"/>
        <end position="94"/>
    </location>
</feature>
<reference evidence="3 4" key="1">
    <citation type="submission" date="2017-09" db="EMBL/GenBank/DDBJ databases">
        <title>Large-scale bioinformatics analysis of Bacillus genomes uncovers conserved roles of natural products in bacterial physiology.</title>
        <authorList>
            <consortium name="Agbiome Team Llc"/>
            <person name="Bleich R.M."/>
            <person name="Grubbs K.J."/>
            <person name="Santa Maria K.C."/>
            <person name="Allen S.E."/>
            <person name="Farag S."/>
            <person name="Shank E.A."/>
            <person name="Bowers A."/>
        </authorList>
    </citation>
    <scope>NUCLEOTIDE SEQUENCE [LARGE SCALE GENOMIC DNA]</scope>
    <source>
        <strain evidence="3 4">AFS040105</strain>
    </source>
</reference>
<organism evidence="3 4">
    <name type="scientific">Bacillus cereus</name>
    <dbReference type="NCBI Taxonomy" id="1396"/>
    <lineage>
        <taxon>Bacteria</taxon>
        <taxon>Bacillati</taxon>
        <taxon>Bacillota</taxon>
        <taxon>Bacilli</taxon>
        <taxon>Bacillales</taxon>
        <taxon>Bacillaceae</taxon>
        <taxon>Bacillus</taxon>
        <taxon>Bacillus cereus group</taxon>
    </lineage>
</organism>
<name>A0A2C1LMY4_BACCE</name>
<keyword evidence="1" id="KW-1133">Transmembrane helix</keyword>
<feature type="transmembrane region" description="Helical" evidence="1">
    <location>
        <begin position="181"/>
        <end position="199"/>
    </location>
</feature>